<sequence>MEPVINAHGLTHEYPDGTTAISEVSLTISEGERVAVVGANGSGKTTLQLALGGLIEPTAGSVDYFGETTDAEAVRERLGVLLQDPDDYLFNTTVREDIEYGPAQLGQSRETAARRVEALADDLGLNGLLDRPPFRLSGGEKQRAAVASVLAFDPDVLLLDEPFGAVDATYRERIQRRIVDHDGAVVLFTPSLDLVPAIADRVILVGQNGTIAADGAVREVVTDRSLLAEQGLRPPPTVRLFEGIAPDDEVPLTIAAARQSLLNGEF</sequence>
<evidence type="ECO:0000256" key="3">
    <source>
        <dbReference type="ARBA" id="ARBA00022448"/>
    </source>
</evidence>
<evidence type="ECO:0000256" key="6">
    <source>
        <dbReference type="ARBA" id="ARBA00023136"/>
    </source>
</evidence>
<dbReference type="PANTHER" id="PTHR43553:SF24">
    <property type="entry name" value="ENERGY-COUPLING FACTOR TRANSPORTER ATP-BINDING PROTEIN ECFA1"/>
    <property type="match status" value="1"/>
</dbReference>
<dbReference type="GO" id="GO:0016887">
    <property type="term" value="F:ATP hydrolysis activity"/>
    <property type="evidence" value="ECO:0007669"/>
    <property type="project" value="InterPro"/>
</dbReference>
<keyword evidence="5 9" id="KW-0067">ATP-binding</keyword>
<keyword evidence="3" id="KW-0813">Transport</keyword>
<dbReference type="InterPro" id="IPR017871">
    <property type="entry name" value="ABC_transporter-like_CS"/>
</dbReference>
<dbReference type="AlphaFoldDB" id="A0A544QMJ0"/>
<evidence type="ECO:0000256" key="2">
    <source>
        <dbReference type="ARBA" id="ARBA00005417"/>
    </source>
</evidence>
<reference evidence="9 10" key="1">
    <citation type="submission" date="2019-02" db="EMBL/GenBank/DDBJ databases">
        <title>Halonotius sp. a new haloqrchaeon isolated from saline water.</title>
        <authorList>
            <person name="Duran-Viseras A."/>
            <person name="Sanchez-Porro C."/>
            <person name="Ventosa A."/>
        </authorList>
    </citation>
    <scope>NUCLEOTIDE SEQUENCE [LARGE SCALE GENOMIC DNA]</scope>
    <source>
        <strain evidence="9 10">F9-27</strain>
    </source>
</reference>
<proteinExistence type="inferred from homology"/>
<dbReference type="InterPro" id="IPR003439">
    <property type="entry name" value="ABC_transporter-like_ATP-bd"/>
</dbReference>
<comment type="function">
    <text evidence="7">Probably part of an ABC transporter complex. Responsible for energy coupling to the transport system.</text>
</comment>
<dbReference type="Gene3D" id="3.40.50.300">
    <property type="entry name" value="P-loop containing nucleotide triphosphate hydrolases"/>
    <property type="match status" value="1"/>
</dbReference>
<dbReference type="PANTHER" id="PTHR43553">
    <property type="entry name" value="HEAVY METAL TRANSPORTER"/>
    <property type="match status" value="1"/>
</dbReference>
<name>A0A544QMJ0_9EURY</name>
<evidence type="ECO:0000256" key="5">
    <source>
        <dbReference type="ARBA" id="ARBA00022840"/>
    </source>
</evidence>
<comment type="caution">
    <text evidence="9">The sequence shown here is derived from an EMBL/GenBank/DDBJ whole genome shotgun (WGS) entry which is preliminary data.</text>
</comment>
<dbReference type="InterPro" id="IPR015856">
    <property type="entry name" value="ABC_transpr_CbiO/EcfA_su"/>
</dbReference>
<gene>
    <name evidence="9" type="ORF">EWF95_06485</name>
</gene>
<keyword evidence="6" id="KW-0472">Membrane</keyword>
<dbReference type="SMART" id="SM00382">
    <property type="entry name" value="AAA"/>
    <property type="match status" value="1"/>
</dbReference>
<keyword evidence="10" id="KW-1185">Reference proteome</keyword>
<keyword evidence="4" id="KW-0547">Nucleotide-binding</keyword>
<dbReference type="InterPro" id="IPR027417">
    <property type="entry name" value="P-loop_NTPase"/>
</dbReference>
<evidence type="ECO:0000313" key="9">
    <source>
        <dbReference type="EMBL" id="TQQ80139.1"/>
    </source>
</evidence>
<evidence type="ECO:0000256" key="7">
    <source>
        <dbReference type="ARBA" id="ARBA00025157"/>
    </source>
</evidence>
<evidence type="ECO:0000259" key="8">
    <source>
        <dbReference type="PROSITE" id="PS50893"/>
    </source>
</evidence>
<dbReference type="InterPro" id="IPR050095">
    <property type="entry name" value="ECF_ABC_transporter_ATP-bd"/>
</dbReference>
<dbReference type="Pfam" id="PF00005">
    <property type="entry name" value="ABC_tran"/>
    <property type="match status" value="1"/>
</dbReference>
<dbReference type="EMBL" id="SESI01000002">
    <property type="protein sequence ID" value="TQQ80139.1"/>
    <property type="molecule type" value="Genomic_DNA"/>
</dbReference>
<accession>A0A544QMJ0</accession>
<dbReference type="PROSITE" id="PS50893">
    <property type="entry name" value="ABC_TRANSPORTER_2"/>
    <property type="match status" value="1"/>
</dbReference>
<dbReference type="PROSITE" id="PS00211">
    <property type="entry name" value="ABC_TRANSPORTER_1"/>
    <property type="match status" value="1"/>
</dbReference>
<organism evidence="9 10">
    <name type="scientific">Halonotius roseus</name>
    <dbReference type="NCBI Taxonomy" id="2511997"/>
    <lineage>
        <taxon>Archaea</taxon>
        <taxon>Methanobacteriati</taxon>
        <taxon>Methanobacteriota</taxon>
        <taxon>Stenosarchaea group</taxon>
        <taxon>Halobacteria</taxon>
        <taxon>Halobacteriales</taxon>
        <taxon>Haloferacaceae</taxon>
        <taxon>Halonotius</taxon>
    </lineage>
</organism>
<dbReference type="GO" id="GO:0042626">
    <property type="term" value="F:ATPase-coupled transmembrane transporter activity"/>
    <property type="evidence" value="ECO:0007669"/>
    <property type="project" value="TreeGrafter"/>
</dbReference>
<evidence type="ECO:0000313" key="10">
    <source>
        <dbReference type="Proteomes" id="UP000315385"/>
    </source>
</evidence>
<dbReference type="OrthoDB" id="35850at2157"/>
<comment type="similarity">
    <text evidence="2">Belongs to the ABC transporter superfamily.</text>
</comment>
<feature type="domain" description="ABC transporter" evidence="8">
    <location>
        <begin position="5"/>
        <end position="233"/>
    </location>
</feature>
<dbReference type="Proteomes" id="UP000315385">
    <property type="component" value="Unassembled WGS sequence"/>
</dbReference>
<protein>
    <submittedName>
        <fullName evidence="9">ABC transporter ATP-binding protein</fullName>
    </submittedName>
</protein>
<comment type="subcellular location">
    <subcellularLocation>
        <location evidence="1">Cell membrane</location>
        <topology evidence="1">Peripheral membrane protein</topology>
    </subcellularLocation>
</comment>
<evidence type="ECO:0000256" key="1">
    <source>
        <dbReference type="ARBA" id="ARBA00004202"/>
    </source>
</evidence>
<dbReference type="CDD" id="cd03225">
    <property type="entry name" value="ABC_cobalt_CbiO_domain1"/>
    <property type="match status" value="1"/>
</dbReference>
<dbReference type="GO" id="GO:0005524">
    <property type="term" value="F:ATP binding"/>
    <property type="evidence" value="ECO:0007669"/>
    <property type="project" value="UniProtKB-KW"/>
</dbReference>
<dbReference type="GO" id="GO:0043190">
    <property type="term" value="C:ATP-binding cassette (ABC) transporter complex"/>
    <property type="evidence" value="ECO:0007669"/>
    <property type="project" value="TreeGrafter"/>
</dbReference>
<dbReference type="InterPro" id="IPR003593">
    <property type="entry name" value="AAA+_ATPase"/>
</dbReference>
<dbReference type="RefSeq" id="WP_142443262.1">
    <property type="nucleotide sequence ID" value="NZ_SESI01000002.1"/>
</dbReference>
<evidence type="ECO:0000256" key="4">
    <source>
        <dbReference type="ARBA" id="ARBA00022741"/>
    </source>
</evidence>
<dbReference type="SUPFAM" id="SSF52540">
    <property type="entry name" value="P-loop containing nucleoside triphosphate hydrolases"/>
    <property type="match status" value="1"/>
</dbReference>